<comment type="caution">
    <text evidence="9">The sequence shown here is derived from an EMBL/GenBank/DDBJ whole genome shotgun (WGS) entry which is preliminary data.</text>
</comment>
<dbReference type="Pfam" id="PF07724">
    <property type="entry name" value="AAA_2"/>
    <property type="match status" value="1"/>
</dbReference>
<dbReference type="InterPro" id="IPR003593">
    <property type="entry name" value="AAA+_ATPase"/>
</dbReference>
<dbReference type="GO" id="GO:0016887">
    <property type="term" value="F:ATP hydrolysis activity"/>
    <property type="evidence" value="ECO:0007669"/>
    <property type="project" value="InterPro"/>
</dbReference>
<dbReference type="GO" id="GO:0008233">
    <property type="term" value="F:peptidase activity"/>
    <property type="evidence" value="ECO:0007669"/>
    <property type="project" value="UniProtKB-KW"/>
</dbReference>
<feature type="domain" description="AAA+ ATPase" evidence="7">
    <location>
        <begin position="51"/>
        <end position="326"/>
    </location>
</feature>
<evidence type="ECO:0000256" key="5">
    <source>
        <dbReference type="ARBA" id="ARBA00022840"/>
    </source>
</evidence>
<dbReference type="PANTHER" id="PTHR48102:SF3">
    <property type="entry name" value="ATP-DEPENDENT PROTEASE ATPASE SUBUNIT HSLU"/>
    <property type="match status" value="1"/>
</dbReference>
<dbReference type="PANTHER" id="PTHR48102">
    <property type="entry name" value="ATP-DEPENDENT CLP PROTEASE ATP-BINDING SUBUNIT CLPX-LIKE, MITOCHONDRIAL-RELATED"/>
    <property type="match status" value="1"/>
</dbReference>
<dbReference type="Gene3D" id="3.40.50.300">
    <property type="entry name" value="P-loop containing nucleotide triphosphate hydrolases"/>
    <property type="match status" value="2"/>
</dbReference>
<protein>
    <submittedName>
        <fullName evidence="9">ATP-dependent protease ATPase subunit HslU</fullName>
    </submittedName>
</protein>
<evidence type="ECO:0000259" key="7">
    <source>
        <dbReference type="SMART" id="SM00382"/>
    </source>
</evidence>
<dbReference type="NCBIfam" id="NF003544">
    <property type="entry name" value="PRK05201.1"/>
    <property type="match status" value="1"/>
</dbReference>
<gene>
    <name evidence="9" type="primary">hslU</name>
    <name evidence="9" type="ORF">DY926_06780</name>
</gene>
<dbReference type="InterPro" id="IPR050052">
    <property type="entry name" value="ATP-dep_Clp_protease_ClpX"/>
</dbReference>
<dbReference type="InterPro" id="IPR019489">
    <property type="entry name" value="Clp_ATPase_C"/>
</dbReference>
<dbReference type="NCBIfam" id="TIGR00390">
    <property type="entry name" value="hslU"/>
    <property type="match status" value="1"/>
</dbReference>
<dbReference type="Pfam" id="PF10431">
    <property type="entry name" value="ClpB_D2-small"/>
    <property type="match status" value="1"/>
</dbReference>
<dbReference type="InterPro" id="IPR004491">
    <property type="entry name" value="HslU"/>
</dbReference>
<dbReference type="EMBL" id="QUWV01000049">
    <property type="protein sequence ID" value="RFD20332.1"/>
    <property type="molecule type" value="Genomic_DNA"/>
</dbReference>
<dbReference type="Proteomes" id="UP000262371">
    <property type="component" value="Unassembled WGS sequence"/>
</dbReference>
<keyword evidence="4" id="KW-0547">Nucleotide-binding</keyword>
<comment type="similarity">
    <text evidence="2">Belongs to the ClpX chaperone family. HslU subfamily.</text>
</comment>
<dbReference type="SMART" id="SM01086">
    <property type="entry name" value="ClpB_D2-small"/>
    <property type="match status" value="1"/>
</dbReference>
<proteinExistence type="inferred from homology"/>
<dbReference type="AlphaFoldDB" id="A0A371Z1F2"/>
<evidence type="ECO:0000256" key="2">
    <source>
        <dbReference type="ARBA" id="ARBA00009771"/>
    </source>
</evidence>
<evidence type="ECO:0000256" key="3">
    <source>
        <dbReference type="ARBA" id="ARBA00022490"/>
    </source>
</evidence>
<evidence type="ECO:0000256" key="4">
    <source>
        <dbReference type="ARBA" id="ARBA00022741"/>
    </source>
</evidence>
<accession>A0A371Z1F2</accession>
<keyword evidence="9" id="KW-0378">Hydrolase</keyword>
<evidence type="ECO:0000313" key="9">
    <source>
        <dbReference type="EMBL" id="RFD20332.1"/>
    </source>
</evidence>
<comment type="subcellular location">
    <subcellularLocation>
        <location evidence="1">Cytoplasm</location>
    </subcellularLocation>
</comment>
<dbReference type="CDD" id="cd19498">
    <property type="entry name" value="RecA-like_HslU"/>
    <property type="match status" value="1"/>
</dbReference>
<keyword evidence="9" id="KW-0645">Protease</keyword>
<evidence type="ECO:0000256" key="6">
    <source>
        <dbReference type="ARBA" id="ARBA00023186"/>
    </source>
</evidence>
<sequence length="437" mass="48153">MEIPNHSPREIVSELDRYIIGQTDAKRAVAIALRNRWRRAQLPDAMREEVVPKNILMIGPTGCGKTEIARRLAKLAQAPFLKVEATKFTEVGYVGRDVESIVRDLVEVSINMLRDLRRKDVEAKAELAAENLLLDALVGEGASAETKNKFRRMLRAGELENKEVEISIAEAGGPSPSDMPNMTPGTVINFSDMMKGFMNRMPQQRRMTVAAARAALIRQEADKMLDTDALTREAVIHAQDHGIVFLDEIDKVCARASEGGTRGGDVSREGVQRDLLPLIEGTTVSTKYGPVRTDHILFIASGAFHIAKPSDLLPELQGRLPIRVELASLTREDLRRILTEPEHSLLQQYVALLGTEKVTLSFSDDAIDALAELAADINERVENIGARRLATVLERLLEEVSFTAADRAGQAVVIDVADVREKVAPLASKGDLSRFIL</sequence>
<keyword evidence="6" id="KW-0143">Chaperone</keyword>
<keyword evidence="3" id="KW-0963">Cytoplasm</keyword>
<keyword evidence="10" id="KW-1185">Reference proteome</keyword>
<evidence type="ECO:0000256" key="1">
    <source>
        <dbReference type="ARBA" id="ARBA00004496"/>
    </source>
</evidence>
<dbReference type="GO" id="GO:0009376">
    <property type="term" value="C:HslUV protease complex"/>
    <property type="evidence" value="ECO:0007669"/>
    <property type="project" value="InterPro"/>
</dbReference>
<dbReference type="GO" id="GO:0005524">
    <property type="term" value="F:ATP binding"/>
    <property type="evidence" value="ECO:0007669"/>
    <property type="project" value="UniProtKB-KW"/>
</dbReference>
<dbReference type="Gene3D" id="1.10.8.60">
    <property type="match status" value="1"/>
</dbReference>
<evidence type="ECO:0000313" key="10">
    <source>
        <dbReference type="Proteomes" id="UP000262371"/>
    </source>
</evidence>
<reference evidence="9 10" key="1">
    <citation type="submission" date="2018-08" db="EMBL/GenBank/DDBJ databases">
        <title>Komagataeibacter sp. AV 382.</title>
        <authorList>
            <person name="Skraban J."/>
            <person name="Trcek J."/>
        </authorList>
    </citation>
    <scope>NUCLEOTIDE SEQUENCE [LARGE SCALE GENOMIC DNA]</scope>
    <source>
        <strain evidence="9 10">AV 382</strain>
    </source>
</reference>
<dbReference type="FunFam" id="3.40.50.300:FF:000220">
    <property type="entry name" value="ATP-dependent protease ATPase subunit HslU"/>
    <property type="match status" value="1"/>
</dbReference>
<dbReference type="SMART" id="SM00382">
    <property type="entry name" value="AAA"/>
    <property type="match status" value="1"/>
</dbReference>
<dbReference type="FunFam" id="3.40.50.300:FF:000213">
    <property type="entry name" value="ATP-dependent protease ATPase subunit HslU"/>
    <property type="match status" value="1"/>
</dbReference>
<name>A0A371Z1F2_9PROT</name>
<dbReference type="OrthoDB" id="9804062at2"/>
<dbReference type="RefSeq" id="WP_116702688.1">
    <property type="nucleotide sequence ID" value="NZ_QUWV01000049.1"/>
</dbReference>
<dbReference type="InterPro" id="IPR003959">
    <property type="entry name" value="ATPase_AAA_core"/>
</dbReference>
<dbReference type="Pfam" id="PF00004">
    <property type="entry name" value="AAA"/>
    <property type="match status" value="1"/>
</dbReference>
<dbReference type="GO" id="GO:0051603">
    <property type="term" value="P:proteolysis involved in protein catabolic process"/>
    <property type="evidence" value="ECO:0007669"/>
    <property type="project" value="TreeGrafter"/>
</dbReference>
<dbReference type="InterPro" id="IPR027417">
    <property type="entry name" value="P-loop_NTPase"/>
</dbReference>
<keyword evidence="5" id="KW-0067">ATP-binding</keyword>
<organism evidence="9 10">
    <name type="scientific">Komagataeibacter melaceti</name>
    <dbReference type="NCBI Taxonomy" id="2766577"/>
    <lineage>
        <taxon>Bacteria</taxon>
        <taxon>Pseudomonadati</taxon>
        <taxon>Pseudomonadota</taxon>
        <taxon>Alphaproteobacteria</taxon>
        <taxon>Acetobacterales</taxon>
        <taxon>Acetobacteraceae</taxon>
        <taxon>Komagataeibacter</taxon>
    </lineage>
</organism>
<evidence type="ECO:0000259" key="8">
    <source>
        <dbReference type="SMART" id="SM01086"/>
    </source>
</evidence>
<dbReference type="SUPFAM" id="SSF52540">
    <property type="entry name" value="P-loop containing nucleoside triphosphate hydrolases"/>
    <property type="match status" value="1"/>
</dbReference>
<feature type="domain" description="Clp ATPase C-terminal" evidence="8">
    <location>
        <begin position="329"/>
        <end position="423"/>
    </location>
</feature>